<comment type="subcellular location">
    <subcellularLocation>
        <location evidence="1">Cell membrane</location>
        <topology evidence="1">Multi-pass membrane protein</topology>
    </subcellularLocation>
</comment>
<evidence type="ECO:0000256" key="3">
    <source>
        <dbReference type="ARBA" id="ARBA00022692"/>
    </source>
</evidence>
<feature type="transmembrane region" description="Helical" evidence="6">
    <location>
        <begin position="365"/>
        <end position="384"/>
    </location>
</feature>
<feature type="transmembrane region" description="Helical" evidence="6">
    <location>
        <begin position="133"/>
        <end position="154"/>
    </location>
</feature>
<evidence type="ECO:0000256" key="6">
    <source>
        <dbReference type="SAM" id="Phobius"/>
    </source>
</evidence>
<protein>
    <submittedName>
        <fullName evidence="7">Uncharacterized protein</fullName>
    </submittedName>
</protein>
<keyword evidence="8" id="KW-1185">Reference proteome</keyword>
<dbReference type="InterPro" id="IPR050833">
    <property type="entry name" value="Poly_Biosynth_Transport"/>
</dbReference>
<dbReference type="InterPro" id="IPR024923">
    <property type="entry name" value="PG_synth_SpoVB"/>
</dbReference>
<keyword evidence="4 6" id="KW-1133">Transmembrane helix</keyword>
<dbReference type="EMBL" id="NGJT01000022">
    <property type="protein sequence ID" value="RST91543.1"/>
    <property type="molecule type" value="Genomic_DNA"/>
</dbReference>
<evidence type="ECO:0000256" key="5">
    <source>
        <dbReference type="ARBA" id="ARBA00023136"/>
    </source>
</evidence>
<feature type="transmembrane region" description="Helical" evidence="6">
    <location>
        <begin position="294"/>
        <end position="317"/>
    </location>
</feature>
<proteinExistence type="predicted"/>
<dbReference type="OrthoDB" id="9775950at2"/>
<feature type="transmembrane region" description="Helical" evidence="6">
    <location>
        <begin position="238"/>
        <end position="262"/>
    </location>
</feature>
<reference evidence="7 8" key="1">
    <citation type="submission" date="2017-05" db="EMBL/GenBank/DDBJ databases">
        <title>Vagococcus spp. assemblies.</title>
        <authorList>
            <person name="Gulvik C.A."/>
        </authorList>
    </citation>
    <scope>NUCLEOTIDE SEQUENCE [LARGE SCALE GENOMIC DNA]</scope>
    <source>
        <strain evidence="7 8">SS1994</strain>
    </source>
</reference>
<evidence type="ECO:0000313" key="7">
    <source>
        <dbReference type="EMBL" id="RST91543.1"/>
    </source>
</evidence>
<feature type="transmembrane region" description="Helical" evidence="6">
    <location>
        <begin position="489"/>
        <end position="508"/>
    </location>
</feature>
<feature type="transmembrane region" description="Helical" evidence="6">
    <location>
        <begin position="20"/>
        <end position="41"/>
    </location>
</feature>
<dbReference type="Pfam" id="PF01943">
    <property type="entry name" value="Polysacc_synt"/>
    <property type="match status" value="1"/>
</dbReference>
<dbReference type="InterPro" id="IPR002797">
    <property type="entry name" value="Polysacc_synth"/>
</dbReference>
<dbReference type="PANTHER" id="PTHR30250">
    <property type="entry name" value="PST FAMILY PREDICTED COLANIC ACID TRANSPORTER"/>
    <property type="match status" value="1"/>
</dbReference>
<accession>A0A429ZCZ2</accession>
<sequence length="535" mass="59782">MLKKTYRMMRMEKIKVEKTVLKGTLILTITSFVVKILSAVYRVPFQNLVGDEGFYVYQQVYPIYGIAMTLSLSGMPVFLSKILASEESLTERKRILTQFFYYVSFLSICLFLGLFIGSPLIAMMMGDKELTPLIRVVSLVFLLVPFLSTFRGYFQGEMNMLPTATSQLVEQGIRVGIILLSGWLFYTQNLNVYQVGSIATSGAILGGMFAIGVLVYHARKQPLSFYHIPSKAQRENGLLKRLVLEGGTLCFFSAYLVIFQLIDSFTIKKYLVFSGLSDLSAKIAKGVFDRGQPLVQLGLVVAIAMTATFMPTLTHYYKSKKKSDYHSMVLSYLKVSLSISMAAGVGLAIMIPFVNVTLFSNNDGALTISLFVLSVSIASMIQTYQTIYQSQNRVHYQFVAAIFGVLLKSILTPALTYYFGTTGSSVSTLLGLLGCLLVLHHYLVRKGFDLAVGKPFLMKLLISLGLMSIGVYGFRTICLANDLLMNHRGMTFLLTLVGVLIGVSIYVISIVKFKLFSYDEWNMLPFGQKIYKQFY</sequence>
<dbReference type="GO" id="GO:0005886">
    <property type="term" value="C:plasma membrane"/>
    <property type="evidence" value="ECO:0007669"/>
    <property type="project" value="UniProtKB-SubCell"/>
</dbReference>
<dbReference type="Proteomes" id="UP000288490">
    <property type="component" value="Unassembled WGS sequence"/>
</dbReference>
<evidence type="ECO:0000256" key="2">
    <source>
        <dbReference type="ARBA" id="ARBA00022475"/>
    </source>
</evidence>
<name>A0A429ZCZ2_9ENTE</name>
<dbReference type="PANTHER" id="PTHR30250:SF29">
    <property type="entry name" value="POLYSACCHARIDE BIOSYNTHESIS PROTEIN C-TERMINAL DOMAIN-CONTAINING PROTEIN"/>
    <property type="match status" value="1"/>
</dbReference>
<comment type="caution">
    <text evidence="7">The sequence shown here is derived from an EMBL/GenBank/DDBJ whole genome shotgun (WGS) entry which is preliminary data.</text>
</comment>
<evidence type="ECO:0000313" key="8">
    <source>
        <dbReference type="Proteomes" id="UP000288490"/>
    </source>
</evidence>
<organism evidence="7 8">
    <name type="scientific">Vagococcus bubulae</name>
    <dbReference type="NCBI Taxonomy" id="1977868"/>
    <lineage>
        <taxon>Bacteria</taxon>
        <taxon>Bacillati</taxon>
        <taxon>Bacillota</taxon>
        <taxon>Bacilli</taxon>
        <taxon>Lactobacillales</taxon>
        <taxon>Enterococcaceae</taxon>
        <taxon>Vagococcus</taxon>
    </lineage>
</organism>
<keyword evidence="3 6" id="KW-0812">Transmembrane</keyword>
<evidence type="ECO:0000256" key="4">
    <source>
        <dbReference type="ARBA" id="ARBA00022989"/>
    </source>
</evidence>
<dbReference type="AlphaFoldDB" id="A0A429ZCZ2"/>
<feature type="transmembrane region" description="Helical" evidence="6">
    <location>
        <begin position="456"/>
        <end position="477"/>
    </location>
</feature>
<feature type="transmembrane region" description="Helical" evidence="6">
    <location>
        <begin position="99"/>
        <end position="121"/>
    </location>
</feature>
<feature type="transmembrane region" description="Helical" evidence="6">
    <location>
        <begin position="329"/>
        <end position="353"/>
    </location>
</feature>
<evidence type="ECO:0000256" key="1">
    <source>
        <dbReference type="ARBA" id="ARBA00004651"/>
    </source>
</evidence>
<feature type="transmembrane region" description="Helical" evidence="6">
    <location>
        <begin position="396"/>
        <end position="419"/>
    </location>
</feature>
<feature type="transmembrane region" description="Helical" evidence="6">
    <location>
        <begin position="61"/>
        <end position="79"/>
    </location>
</feature>
<feature type="transmembrane region" description="Helical" evidence="6">
    <location>
        <begin position="192"/>
        <end position="217"/>
    </location>
</feature>
<keyword evidence="5 6" id="KW-0472">Membrane</keyword>
<feature type="transmembrane region" description="Helical" evidence="6">
    <location>
        <begin position="425"/>
        <end position="444"/>
    </location>
</feature>
<keyword evidence="2" id="KW-1003">Cell membrane</keyword>
<feature type="transmembrane region" description="Helical" evidence="6">
    <location>
        <begin position="166"/>
        <end position="186"/>
    </location>
</feature>
<dbReference type="CDD" id="cd13124">
    <property type="entry name" value="MATE_SpoVB_like"/>
    <property type="match status" value="1"/>
</dbReference>
<gene>
    <name evidence="7" type="ORF">CBF36_09930</name>
</gene>